<feature type="transmembrane region" description="Helical" evidence="1">
    <location>
        <begin position="40"/>
        <end position="60"/>
    </location>
</feature>
<evidence type="ECO:0000256" key="1">
    <source>
        <dbReference type="SAM" id="Phobius"/>
    </source>
</evidence>
<keyword evidence="3" id="KW-1185">Reference proteome</keyword>
<comment type="caution">
    <text evidence="2">The sequence shown here is derived from an EMBL/GenBank/DDBJ whole genome shotgun (WGS) entry which is preliminary data.</text>
</comment>
<feature type="transmembrane region" description="Helical" evidence="1">
    <location>
        <begin position="109"/>
        <end position="132"/>
    </location>
</feature>
<evidence type="ECO:0000313" key="2">
    <source>
        <dbReference type="EMBL" id="NDL27883.1"/>
    </source>
</evidence>
<protein>
    <recommendedName>
        <fullName evidence="4">DUF1453 domain-containing protein</fullName>
    </recommendedName>
</protein>
<feature type="transmembrane region" description="Helical" evidence="1">
    <location>
        <begin position="6"/>
        <end position="28"/>
    </location>
</feature>
<feature type="transmembrane region" description="Helical" evidence="1">
    <location>
        <begin position="144"/>
        <end position="165"/>
    </location>
</feature>
<feature type="transmembrane region" description="Helical" evidence="1">
    <location>
        <begin position="66"/>
        <end position="88"/>
    </location>
</feature>
<dbReference type="EMBL" id="WSFE01000058">
    <property type="protein sequence ID" value="NDL27883.1"/>
    <property type="molecule type" value="Genomic_DNA"/>
</dbReference>
<dbReference type="Pfam" id="PF20327">
    <property type="entry name" value="DUF6622"/>
    <property type="match status" value="1"/>
</dbReference>
<evidence type="ECO:0008006" key="4">
    <source>
        <dbReference type="Google" id="ProtNLM"/>
    </source>
</evidence>
<organism evidence="2 3">
    <name type="scientific">Photorhabdus kayaii</name>
    <dbReference type="NCBI Taxonomy" id="230088"/>
    <lineage>
        <taxon>Bacteria</taxon>
        <taxon>Pseudomonadati</taxon>
        <taxon>Pseudomonadota</taxon>
        <taxon>Gammaproteobacteria</taxon>
        <taxon>Enterobacterales</taxon>
        <taxon>Morganellaceae</taxon>
        <taxon>Photorhabdus</taxon>
    </lineage>
</organism>
<evidence type="ECO:0000313" key="3">
    <source>
        <dbReference type="Proteomes" id="UP000470051"/>
    </source>
</evidence>
<gene>
    <name evidence="2" type="ORF">GPY42_23010</name>
</gene>
<name>A0ABX0B7Z2_9GAMM</name>
<reference evidence="2 3" key="1">
    <citation type="submission" date="2019-12" db="EMBL/GenBank/DDBJ databases">
        <title>Engineering Photorhabdus to improve their lethality against agricultural pests.</title>
        <authorList>
            <person name="Machado R.A.R."/>
        </authorList>
    </citation>
    <scope>NUCLEOTIDE SEQUENCE [LARGE SCALE GENOMIC DNA]</scope>
    <source>
        <strain evidence="2 3">M-HU2</strain>
    </source>
</reference>
<dbReference type="InterPro" id="IPR046730">
    <property type="entry name" value="DUF6622"/>
</dbReference>
<sequence length="173" mass="19820">MSDNMPQYITIIKDTPIWVWILLVFLVIRGIKALSDREMSIGRIFLLPTVFLVWGIHSVLTETYFSNLSLVMMGIGLIFGTTIGWILWRSQPRLRKKTNSNLIIRPGTPLILIVIMITFVSKFLMMALLNIYPILLHSLHYNLFFGLLSGILDGIFWGGTLNLFISWCKNKSS</sequence>
<keyword evidence="1" id="KW-0472">Membrane</keyword>
<proteinExistence type="predicted"/>
<keyword evidence="1" id="KW-1133">Transmembrane helix</keyword>
<accession>A0ABX0B7Z2</accession>
<keyword evidence="1" id="KW-0812">Transmembrane</keyword>
<dbReference type="Proteomes" id="UP000470051">
    <property type="component" value="Unassembled WGS sequence"/>
</dbReference>